<keyword evidence="5" id="KW-0489">Methyltransferase</keyword>
<evidence type="ECO:0000256" key="2">
    <source>
        <dbReference type="ARBA" id="ARBA00004496"/>
    </source>
</evidence>
<keyword evidence="7" id="KW-0949">S-adenosyl-L-methionine</keyword>
<dbReference type="GO" id="GO:0045903">
    <property type="term" value="P:positive regulation of translational fidelity"/>
    <property type="evidence" value="ECO:0007669"/>
    <property type="project" value="EnsemblFungi"/>
</dbReference>
<name>G3AQ22_SPAPN</name>
<evidence type="ECO:0000313" key="12">
    <source>
        <dbReference type="Proteomes" id="UP000000709"/>
    </source>
</evidence>
<dbReference type="eggNOG" id="KOG2920">
    <property type="taxonomic scope" value="Eukaryota"/>
</dbReference>
<reference evidence="11 12" key="1">
    <citation type="journal article" date="2011" name="Proc. Natl. Acad. Sci. U.S.A.">
        <title>Comparative genomics of xylose-fermenting fungi for enhanced biofuel production.</title>
        <authorList>
            <person name="Wohlbach D.J."/>
            <person name="Kuo A."/>
            <person name="Sato T.K."/>
            <person name="Potts K.M."/>
            <person name="Salamov A.A."/>
            <person name="LaButti K.M."/>
            <person name="Sun H."/>
            <person name="Clum A."/>
            <person name="Pangilinan J.L."/>
            <person name="Lindquist E.A."/>
            <person name="Lucas S."/>
            <person name="Lapidus A."/>
            <person name="Jin M."/>
            <person name="Gunawan C."/>
            <person name="Balan V."/>
            <person name="Dale B.E."/>
            <person name="Jeffries T.W."/>
            <person name="Zinkel R."/>
            <person name="Barry K.W."/>
            <person name="Grigoriev I.V."/>
            <person name="Gasch A.P."/>
        </authorList>
    </citation>
    <scope>NUCLEOTIDE SEQUENCE [LARGE SCALE GENOMIC DNA]</scope>
    <source>
        <strain evidence="12">NRRL Y-27907 / 11-Y1</strain>
    </source>
</reference>
<evidence type="ECO:0000256" key="6">
    <source>
        <dbReference type="ARBA" id="ARBA00022679"/>
    </source>
</evidence>
<dbReference type="GO" id="GO:0032259">
    <property type="term" value="P:methylation"/>
    <property type="evidence" value="ECO:0007669"/>
    <property type="project" value="UniProtKB-KW"/>
</dbReference>
<dbReference type="GO" id="GO:0000027">
    <property type="term" value="P:ribosomal large subunit assembly"/>
    <property type="evidence" value="ECO:0007669"/>
    <property type="project" value="EnsemblFungi"/>
</dbReference>
<proteinExistence type="inferred from homology"/>
<dbReference type="Proteomes" id="UP000000709">
    <property type="component" value="Unassembled WGS sequence"/>
</dbReference>
<evidence type="ECO:0000313" key="11">
    <source>
        <dbReference type="EMBL" id="EGW32343.1"/>
    </source>
</evidence>
<dbReference type="GO" id="GO:0018064">
    <property type="term" value="F:protein-L-histidine N-tele-methyltransferase activity"/>
    <property type="evidence" value="ECO:0007669"/>
    <property type="project" value="UniProtKB-EC"/>
</dbReference>
<evidence type="ECO:0000256" key="3">
    <source>
        <dbReference type="ARBA" id="ARBA00012533"/>
    </source>
</evidence>
<protein>
    <recommendedName>
        <fullName evidence="3">protein-histidine N-methyltransferase</fullName>
        <ecNumber evidence="3">2.1.1.85</ecNumber>
    </recommendedName>
</protein>
<dbReference type="HOGENOM" id="CLU_038704_1_1_1"/>
<keyword evidence="12" id="KW-1185">Reference proteome</keyword>
<gene>
    <name evidence="11" type="ORF">SPAPADRAFT_61422</name>
</gene>
<dbReference type="Gene3D" id="3.40.50.150">
    <property type="entry name" value="Vaccinia Virus protein VP39"/>
    <property type="match status" value="1"/>
</dbReference>
<organism evidence="12">
    <name type="scientific">Spathaspora passalidarum (strain NRRL Y-27907 / 11-Y1)</name>
    <dbReference type="NCBI Taxonomy" id="619300"/>
    <lineage>
        <taxon>Eukaryota</taxon>
        <taxon>Fungi</taxon>
        <taxon>Dikarya</taxon>
        <taxon>Ascomycota</taxon>
        <taxon>Saccharomycotina</taxon>
        <taxon>Pichiomycetes</taxon>
        <taxon>Debaryomycetaceae</taxon>
        <taxon>Spathaspora</taxon>
    </lineage>
</organism>
<keyword evidence="4" id="KW-0963">Cytoplasm</keyword>
<sequence>MSFSFGFTNDDLSGDELDQSSTPSQPPQARALDTLVTPKENLPQRHTLAQLCSTLLNVRITFDNYTTPGGNLIYRRELFDVKHQIMSEDEGSTQLGEMLLDEQSDLQRNVYEGGFKSWECAYDAVDKLASGQVEMSSVLEYGCGTALPSCFILLRKFTSGDKNSLRITLSDFNYDVLRLVTLPNLIINWASTLPVEKLHALTTSEENPVFNNDEVLLTQQLIQEFTSALNEFNIELDFISGAWGNQFNELVTSQTSVDFMISSETIYSPDILPVVAESIVEILSRTNGTAKCMVAAKNIYFGVGGSVIEFVNYFDKVSESKFIMEVEEINDSQLKRSLVMIEKK</sequence>
<evidence type="ECO:0000256" key="4">
    <source>
        <dbReference type="ARBA" id="ARBA00022490"/>
    </source>
</evidence>
<dbReference type="InterPro" id="IPR029063">
    <property type="entry name" value="SAM-dependent_MTases_sf"/>
</dbReference>
<evidence type="ECO:0000256" key="10">
    <source>
        <dbReference type="SAM" id="MobiDB-lite"/>
    </source>
</evidence>
<dbReference type="PANTHER" id="PTHR14614:SF39">
    <property type="entry name" value="HISTIDINE PROTEIN METHYLTRANSFERASE 1 HOMOLOG"/>
    <property type="match status" value="1"/>
</dbReference>
<dbReference type="InParanoid" id="G3AQ22"/>
<dbReference type="RefSeq" id="XP_007375619.1">
    <property type="nucleotide sequence ID" value="XM_007375557.1"/>
</dbReference>
<comment type="subcellular location">
    <subcellularLocation>
        <location evidence="2">Cytoplasm</location>
    </subcellularLocation>
    <subcellularLocation>
        <location evidence="1">Nucleus</location>
    </subcellularLocation>
</comment>
<keyword evidence="6" id="KW-0808">Transferase</keyword>
<dbReference type="EC" id="2.1.1.85" evidence="3"/>
<feature type="compositionally biased region" description="Polar residues" evidence="10">
    <location>
        <begin position="1"/>
        <end position="11"/>
    </location>
</feature>
<evidence type="ECO:0000256" key="1">
    <source>
        <dbReference type="ARBA" id="ARBA00004123"/>
    </source>
</evidence>
<dbReference type="FunCoup" id="G3AQ22">
    <property type="interactions" value="1619"/>
</dbReference>
<comment type="similarity">
    <text evidence="9">Belongs to the methyltransferase superfamily. METTL18 family.</text>
</comment>
<dbReference type="InterPro" id="IPR019410">
    <property type="entry name" value="Methyltransf_16"/>
</dbReference>
<dbReference type="OrthoDB" id="1723750at2759"/>
<feature type="region of interest" description="Disordered" evidence="10">
    <location>
        <begin position="1"/>
        <end position="29"/>
    </location>
</feature>
<dbReference type="OMA" id="ADVKFQM"/>
<dbReference type="GeneID" id="18873886"/>
<dbReference type="AlphaFoldDB" id="G3AQ22"/>
<dbReference type="EMBL" id="GL996502">
    <property type="protein sequence ID" value="EGW32343.1"/>
    <property type="molecule type" value="Genomic_DNA"/>
</dbReference>
<keyword evidence="8" id="KW-0539">Nucleus</keyword>
<dbReference type="STRING" id="619300.G3AQ22"/>
<dbReference type="KEGG" id="spaa:SPAPADRAFT_61422"/>
<accession>G3AQ22</accession>
<evidence type="ECO:0000256" key="5">
    <source>
        <dbReference type="ARBA" id="ARBA00022603"/>
    </source>
</evidence>
<dbReference type="PANTHER" id="PTHR14614">
    <property type="entry name" value="HEPATOCELLULAR CARCINOMA-ASSOCIATED ANTIGEN"/>
    <property type="match status" value="1"/>
</dbReference>
<dbReference type="GO" id="GO:0005737">
    <property type="term" value="C:cytoplasm"/>
    <property type="evidence" value="ECO:0007669"/>
    <property type="project" value="UniProtKB-SubCell"/>
</dbReference>
<dbReference type="GO" id="GO:0005634">
    <property type="term" value="C:nucleus"/>
    <property type="evidence" value="ECO:0007669"/>
    <property type="project" value="UniProtKB-SubCell"/>
</dbReference>
<evidence type="ECO:0000256" key="7">
    <source>
        <dbReference type="ARBA" id="ARBA00022691"/>
    </source>
</evidence>
<evidence type="ECO:0000256" key="9">
    <source>
        <dbReference type="ARBA" id="ARBA00038126"/>
    </source>
</evidence>
<evidence type="ECO:0000256" key="8">
    <source>
        <dbReference type="ARBA" id="ARBA00023242"/>
    </source>
</evidence>